<dbReference type="SUPFAM" id="SSF56574">
    <property type="entry name" value="Serpins"/>
    <property type="match status" value="1"/>
</dbReference>
<protein>
    <submittedName>
        <fullName evidence="6">CSON015528 protein</fullName>
    </submittedName>
</protein>
<dbReference type="InterPro" id="IPR036186">
    <property type="entry name" value="Serpin_sf"/>
</dbReference>
<reference evidence="6" key="1">
    <citation type="submission" date="2018-07" db="EMBL/GenBank/DDBJ databases">
        <authorList>
            <person name="Quirk P.G."/>
            <person name="Krulwich T.A."/>
        </authorList>
    </citation>
    <scope>NUCLEOTIDE SEQUENCE</scope>
</reference>
<dbReference type="GO" id="GO:0005615">
    <property type="term" value="C:extracellular space"/>
    <property type="evidence" value="ECO:0007669"/>
    <property type="project" value="InterPro"/>
</dbReference>
<dbReference type="InterPro" id="IPR000215">
    <property type="entry name" value="Serpin_fam"/>
</dbReference>
<dbReference type="Pfam" id="PF00079">
    <property type="entry name" value="Serpin"/>
    <property type="match status" value="1"/>
</dbReference>
<keyword evidence="3" id="KW-0722">Serine protease inhibitor</keyword>
<evidence type="ECO:0000256" key="4">
    <source>
        <dbReference type="RuleBase" id="RU000411"/>
    </source>
</evidence>
<name>A0A336MDL8_CULSO</name>
<dbReference type="OMA" id="RTINDWI"/>
<keyword evidence="2" id="KW-0646">Protease inhibitor</keyword>
<evidence type="ECO:0000259" key="5">
    <source>
        <dbReference type="SMART" id="SM00093"/>
    </source>
</evidence>
<dbReference type="Gene3D" id="3.30.497.10">
    <property type="entry name" value="Antithrombin, subunit I, domain 2"/>
    <property type="match status" value="1"/>
</dbReference>
<dbReference type="SMART" id="SM00093">
    <property type="entry name" value="SERPIN"/>
    <property type="match status" value="1"/>
</dbReference>
<dbReference type="GO" id="GO:0004867">
    <property type="term" value="F:serine-type endopeptidase inhibitor activity"/>
    <property type="evidence" value="ECO:0007669"/>
    <property type="project" value="UniProtKB-KW"/>
</dbReference>
<dbReference type="CDD" id="cd00172">
    <property type="entry name" value="serpin"/>
    <property type="match status" value="1"/>
</dbReference>
<dbReference type="PROSITE" id="PS00284">
    <property type="entry name" value="SERPIN"/>
    <property type="match status" value="1"/>
</dbReference>
<dbReference type="InterPro" id="IPR023795">
    <property type="entry name" value="Serpin_CS"/>
</dbReference>
<dbReference type="VEuPathDB" id="VectorBase:CSON015528"/>
<dbReference type="InterPro" id="IPR042178">
    <property type="entry name" value="Serpin_sf_1"/>
</dbReference>
<dbReference type="AlphaFoldDB" id="A0A336MDL8"/>
<evidence type="ECO:0000256" key="3">
    <source>
        <dbReference type="ARBA" id="ARBA00022900"/>
    </source>
</evidence>
<accession>A0A336MDL8</accession>
<dbReference type="PANTHER" id="PTHR11461">
    <property type="entry name" value="SERINE PROTEASE INHIBITOR, SERPIN"/>
    <property type="match status" value="1"/>
</dbReference>
<gene>
    <name evidence="6" type="primary">CSON015528</name>
</gene>
<organism evidence="6">
    <name type="scientific">Culicoides sonorensis</name>
    <name type="common">Biting midge</name>
    <dbReference type="NCBI Taxonomy" id="179676"/>
    <lineage>
        <taxon>Eukaryota</taxon>
        <taxon>Metazoa</taxon>
        <taxon>Ecdysozoa</taxon>
        <taxon>Arthropoda</taxon>
        <taxon>Hexapoda</taxon>
        <taxon>Insecta</taxon>
        <taxon>Pterygota</taxon>
        <taxon>Neoptera</taxon>
        <taxon>Endopterygota</taxon>
        <taxon>Diptera</taxon>
        <taxon>Nematocera</taxon>
        <taxon>Chironomoidea</taxon>
        <taxon>Ceratopogonidae</taxon>
        <taxon>Ceratopogoninae</taxon>
        <taxon>Culicoides</taxon>
        <taxon>Monoculicoides</taxon>
    </lineage>
</organism>
<comment type="similarity">
    <text evidence="1 4">Belongs to the serpin family.</text>
</comment>
<evidence type="ECO:0000313" key="6">
    <source>
        <dbReference type="EMBL" id="SSX28336.1"/>
    </source>
</evidence>
<evidence type="ECO:0000256" key="1">
    <source>
        <dbReference type="ARBA" id="ARBA00009500"/>
    </source>
</evidence>
<evidence type="ECO:0000256" key="2">
    <source>
        <dbReference type="ARBA" id="ARBA00022690"/>
    </source>
</evidence>
<sequence length="408" mass="47296">MKLYHKDVSLTLSVIFLFLIGINVNCGVSSTSIDESIFEISVEWQKHLKQTREIGPDDNFLSSPLGISVLLAQIRIFANVKLKDAINTLLNWGKGEGNTVHLEFRRELDAMALHDDEVFKLKCQNAIFMPRQSNVSEIAEDLLKDHYDTNLVKLDWENRNLAQQTINDWVRRNSENLIQSLSLPPNIQMALANVLYFEAEWLDPLDVRMTKRGPFKVTKDKTVEVDYMQFSEELQFAEDTYYLKCKVIVKPYRTSKSYENNRVNMYIILPDENNDIDNLVEIISDLNFNQMLQGAEIQKVSYQIPKVNLKSKFKFKPFLSKYYGENLSYEVNGLTLDRETLFIDDISQETVLEVDEKGTRAASLSTSTIDYSSSQKTFKVDRPFIMLIREENTKFVLFWATVRNPTKN</sequence>
<dbReference type="PANTHER" id="PTHR11461:SF211">
    <property type="entry name" value="GH10112P-RELATED"/>
    <property type="match status" value="1"/>
</dbReference>
<dbReference type="InterPro" id="IPR023796">
    <property type="entry name" value="Serpin_dom"/>
</dbReference>
<dbReference type="InterPro" id="IPR042185">
    <property type="entry name" value="Serpin_sf_2"/>
</dbReference>
<dbReference type="EMBL" id="UFQT01000993">
    <property type="protein sequence ID" value="SSX28336.1"/>
    <property type="molecule type" value="Genomic_DNA"/>
</dbReference>
<feature type="domain" description="Serpin" evidence="5">
    <location>
        <begin position="45"/>
        <end position="405"/>
    </location>
</feature>
<proteinExistence type="inferred from homology"/>
<dbReference type="Gene3D" id="2.30.39.10">
    <property type="entry name" value="Alpha-1-antitrypsin, domain 1"/>
    <property type="match status" value="1"/>
</dbReference>